<evidence type="ECO:0000313" key="2">
    <source>
        <dbReference type="Proteomes" id="UP000467700"/>
    </source>
</evidence>
<accession>A0A8S0W4P6</accession>
<name>A0A8S0W4P6_CYCAE</name>
<evidence type="ECO:0000313" key="1">
    <source>
        <dbReference type="EMBL" id="CAA7262324.1"/>
    </source>
</evidence>
<dbReference type="OrthoDB" id="2977329at2759"/>
<reference evidence="1 2" key="1">
    <citation type="submission" date="2020-01" db="EMBL/GenBank/DDBJ databases">
        <authorList>
            <person name="Gupta K D."/>
        </authorList>
    </citation>
    <scope>NUCLEOTIDE SEQUENCE [LARGE SCALE GENOMIC DNA]</scope>
</reference>
<dbReference type="Proteomes" id="UP000467700">
    <property type="component" value="Unassembled WGS sequence"/>
</dbReference>
<organism evidence="1 2">
    <name type="scientific">Cyclocybe aegerita</name>
    <name type="common">Black poplar mushroom</name>
    <name type="synonym">Agrocybe aegerita</name>
    <dbReference type="NCBI Taxonomy" id="1973307"/>
    <lineage>
        <taxon>Eukaryota</taxon>
        <taxon>Fungi</taxon>
        <taxon>Dikarya</taxon>
        <taxon>Basidiomycota</taxon>
        <taxon>Agaricomycotina</taxon>
        <taxon>Agaricomycetes</taxon>
        <taxon>Agaricomycetidae</taxon>
        <taxon>Agaricales</taxon>
        <taxon>Agaricineae</taxon>
        <taxon>Bolbitiaceae</taxon>
        <taxon>Cyclocybe</taxon>
    </lineage>
</organism>
<comment type="caution">
    <text evidence="1">The sequence shown here is derived from an EMBL/GenBank/DDBJ whole genome shotgun (WGS) entry which is preliminary data.</text>
</comment>
<proteinExistence type="predicted"/>
<dbReference type="EMBL" id="CACVBS010000035">
    <property type="protein sequence ID" value="CAA7262324.1"/>
    <property type="molecule type" value="Genomic_DNA"/>
</dbReference>
<protein>
    <submittedName>
        <fullName evidence="1">Uncharacterized protein</fullName>
    </submittedName>
</protein>
<gene>
    <name evidence="1" type="ORF">AAE3_LOCUS4124</name>
</gene>
<dbReference type="AlphaFoldDB" id="A0A8S0W4P6"/>
<keyword evidence="2" id="KW-1185">Reference proteome</keyword>
<sequence length="479" mass="53695">MKHLLHKFVPAAKTCVRCAAYISGDRSTDVSSPPILPMATITTWLPLELWERIIDEVDASSTPDSRQALYSCTLVSHAFYNRARLHTFKSIRVGFVRECHFVTSNRALILCELLEDNPGLVKYIRHLTVKVFRHEDTPVNEPGIAGVVTLLDYLRTARDVTKVECFTLDAYGLPGLIWPQLPAFFRASVIHFCRAVPIKSLQLVMLYGFLFSPLLGCVNIEDLGLHYSMFHGNESQSNQHSDQNPLPPSSSDITPFAFSFPQLKTLTVNGYIRNHVSVGCVAQSAARHPQSMLETVRAEVNGVDDFAALMAILFGAKESLRELKISFRDLEPHEIVKLDVGSFCSLLHVVSENLLSDCASSGKLTTSFRMFNPSTPSSSIKSITIRIELNFYNGDNLGDVFSGDDWSLLDRFLTGTKFPALRSVEVEAMIDWATDRGNELDRLYLEQAFRWRIDSSLPLLISSPTIGVHVYVDAIRMRF</sequence>